<keyword evidence="7" id="KW-0663">Pyridoxal phosphate</keyword>
<keyword evidence="4" id="KW-0808">Transferase</keyword>
<dbReference type="EC" id="2.8.1.7" evidence="3"/>
<comment type="catalytic activity">
    <reaction evidence="10">
        <text>(sulfur carrier)-H + L-cysteine = (sulfur carrier)-SH + L-alanine</text>
        <dbReference type="Rhea" id="RHEA:43892"/>
        <dbReference type="Rhea" id="RHEA-COMP:14737"/>
        <dbReference type="Rhea" id="RHEA-COMP:14739"/>
        <dbReference type="ChEBI" id="CHEBI:29917"/>
        <dbReference type="ChEBI" id="CHEBI:35235"/>
        <dbReference type="ChEBI" id="CHEBI:57972"/>
        <dbReference type="ChEBI" id="CHEBI:64428"/>
        <dbReference type="EC" id="2.8.1.7"/>
    </reaction>
</comment>
<dbReference type="PANTHER" id="PTHR11601">
    <property type="entry name" value="CYSTEINE DESULFURYLASE FAMILY MEMBER"/>
    <property type="match status" value="1"/>
</dbReference>
<comment type="similarity">
    <text evidence="2">Belongs to the class-V pyridoxal-phosphate-dependent aminotransferase family. NifS/IscS subfamily.</text>
</comment>
<dbReference type="STRING" id="1122209.SAMN02745752_00664"/>
<feature type="domain" description="Aminotransferase class V" evidence="12">
    <location>
        <begin position="5"/>
        <end position="364"/>
    </location>
</feature>
<dbReference type="GO" id="GO:0051537">
    <property type="term" value="F:2 iron, 2 sulfur cluster binding"/>
    <property type="evidence" value="ECO:0007669"/>
    <property type="project" value="UniProtKB-KW"/>
</dbReference>
<evidence type="ECO:0000256" key="6">
    <source>
        <dbReference type="ARBA" id="ARBA00022723"/>
    </source>
</evidence>
<dbReference type="PROSITE" id="PS00595">
    <property type="entry name" value="AA_TRANSFER_CLASS_5"/>
    <property type="match status" value="1"/>
</dbReference>
<evidence type="ECO:0000313" key="14">
    <source>
        <dbReference type="Proteomes" id="UP000182350"/>
    </source>
</evidence>
<evidence type="ECO:0000256" key="1">
    <source>
        <dbReference type="ARBA" id="ARBA00001933"/>
    </source>
</evidence>
<reference evidence="13 14" key="1">
    <citation type="submission" date="2016-11" db="EMBL/GenBank/DDBJ databases">
        <authorList>
            <person name="Jaros S."/>
            <person name="Januszkiewicz K."/>
            <person name="Wedrychowicz H."/>
        </authorList>
    </citation>
    <scope>NUCLEOTIDE SEQUENCE [LARGE SCALE GENOMIC DNA]</scope>
    <source>
        <strain evidence="13 14">DSM 21637</strain>
    </source>
</reference>
<evidence type="ECO:0000256" key="4">
    <source>
        <dbReference type="ARBA" id="ARBA00022679"/>
    </source>
</evidence>
<protein>
    <recommendedName>
        <fullName evidence="3">cysteine desulfurase</fullName>
        <ecNumber evidence="3">2.8.1.7</ecNumber>
    </recommendedName>
</protein>
<evidence type="ECO:0000256" key="3">
    <source>
        <dbReference type="ARBA" id="ARBA00012239"/>
    </source>
</evidence>
<dbReference type="Gene3D" id="3.40.640.10">
    <property type="entry name" value="Type I PLP-dependent aspartate aminotransferase-like (Major domain)"/>
    <property type="match status" value="1"/>
</dbReference>
<dbReference type="GO" id="GO:0031071">
    <property type="term" value="F:cysteine desulfurase activity"/>
    <property type="evidence" value="ECO:0007669"/>
    <property type="project" value="UniProtKB-EC"/>
</dbReference>
<dbReference type="InterPro" id="IPR015424">
    <property type="entry name" value="PyrdxlP-dep_Trfase"/>
</dbReference>
<dbReference type="InterPro" id="IPR020578">
    <property type="entry name" value="Aminotrans_V_PyrdxlP_BS"/>
</dbReference>
<sequence length="385" mass="41664">MNNPIYLDYAATTPAAPEVAALMAAHLTLDGCFANPASRSHLLGWQAEQAVEKARRQVAALIGADLREIVWTSGATEANNLALIGAARANPDKGRHIITSAIEHKAVLDTCSWLEQQGYRITRLQPDHQGRIQLSQVTEALSDDTLMVSLMLVNNELGSVNPVMEVGELLRDRNTLFHVDAAQAAGKLPIDVKRMQVDLLSLSAHKFYGPKGVGALYVRREPAVHIEALIHGGGHERGMRSGTLPTHQLVGMGLAAELAVSQLQADRDHITLCRDAFLKGLNPAFYHQHADNDDNWPGIINLAFPGIEAETLIMALPELAVSTGSACNSASLDPSYVLTALGLQRELALSSIRFSFGRYLTCEQATQAGQRLNQALERLHATTQG</sequence>
<evidence type="ECO:0000259" key="12">
    <source>
        <dbReference type="Pfam" id="PF00266"/>
    </source>
</evidence>
<dbReference type="InterPro" id="IPR015421">
    <property type="entry name" value="PyrdxlP-dep_Trfase_major"/>
</dbReference>
<dbReference type="Proteomes" id="UP000182350">
    <property type="component" value="Unassembled WGS sequence"/>
</dbReference>
<dbReference type="SUPFAM" id="SSF53383">
    <property type="entry name" value="PLP-dependent transferases"/>
    <property type="match status" value="1"/>
</dbReference>
<dbReference type="Pfam" id="PF00266">
    <property type="entry name" value="Aminotran_5"/>
    <property type="match status" value="1"/>
</dbReference>
<comment type="cofactor">
    <cofactor evidence="1 11">
        <name>pyridoxal 5'-phosphate</name>
        <dbReference type="ChEBI" id="CHEBI:597326"/>
    </cofactor>
</comment>
<keyword evidence="5" id="KW-0001">2Fe-2S</keyword>
<dbReference type="FunFam" id="3.40.640.10:FF:000003">
    <property type="entry name" value="Cysteine desulfurase IscS"/>
    <property type="match status" value="1"/>
</dbReference>
<accession>A0A1K1UXT5</accession>
<dbReference type="GO" id="GO:0046872">
    <property type="term" value="F:metal ion binding"/>
    <property type="evidence" value="ECO:0007669"/>
    <property type="project" value="UniProtKB-KW"/>
</dbReference>
<gene>
    <name evidence="13" type="ORF">SAMN02745752_00664</name>
</gene>
<proteinExistence type="inferred from homology"/>
<organism evidence="13 14">
    <name type="scientific">Marinospirillum alkaliphilum DSM 21637</name>
    <dbReference type="NCBI Taxonomy" id="1122209"/>
    <lineage>
        <taxon>Bacteria</taxon>
        <taxon>Pseudomonadati</taxon>
        <taxon>Pseudomonadota</taxon>
        <taxon>Gammaproteobacteria</taxon>
        <taxon>Oceanospirillales</taxon>
        <taxon>Oceanospirillaceae</taxon>
        <taxon>Marinospirillum</taxon>
    </lineage>
</organism>
<dbReference type="InterPro" id="IPR015422">
    <property type="entry name" value="PyrdxlP-dep_Trfase_small"/>
</dbReference>
<name>A0A1K1UXT5_9GAMM</name>
<keyword evidence="9" id="KW-0411">Iron-sulfur</keyword>
<evidence type="ECO:0000256" key="9">
    <source>
        <dbReference type="ARBA" id="ARBA00023014"/>
    </source>
</evidence>
<evidence type="ECO:0000256" key="5">
    <source>
        <dbReference type="ARBA" id="ARBA00022714"/>
    </source>
</evidence>
<dbReference type="RefSeq" id="WP_072324928.1">
    <property type="nucleotide sequence ID" value="NZ_FPJW01000002.1"/>
</dbReference>
<evidence type="ECO:0000256" key="2">
    <source>
        <dbReference type="ARBA" id="ARBA00006490"/>
    </source>
</evidence>
<dbReference type="EMBL" id="FPJW01000002">
    <property type="protein sequence ID" value="SFX17666.1"/>
    <property type="molecule type" value="Genomic_DNA"/>
</dbReference>
<dbReference type="PIRSF" id="PIRSF005572">
    <property type="entry name" value="NifS"/>
    <property type="match status" value="1"/>
</dbReference>
<dbReference type="InterPro" id="IPR016454">
    <property type="entry name" value="Cysteine_dSase"/>
</dbReference>
<dbReference type="InterPro" id="IPR000192">
    <property type="entry name" value="Aminotrans_V_dom"/>
</dbReference>
<evidence type="ECO:0000256" key="11">
    <source>
        <dbReference type="RuleBase" id="RU004504"/>
    </source>
</evidence>
<keyword evidence="8" id="KW-0408">Iron</keyword>
<dbReference type="AlphaFoldDB" id="A0A1K1UXT5"/>
<evidence type="ECO:0000256" key="7">
    <source>
        <dbReference type="ARBA" id="ARBA00022898"/>
    </source>
</evidence>
<dbReference type="Gene3D" id="3.90.1150.10">
    <property type="entry name" value="Aspartate Aminotransferase, domain 1"/>
    <property type="match status" value="1"/>
</dbReference>
<dbReference type="PANTHER" id="PTHR11601:SF34">
    <property type="entry name" value="CYSTEINE DESULFURASE"/>
    <property type="match status" value="1"/>
</dbReference>
<evidence type="ECO:0000256" key="10">
    <source>
        <dbReference type="ARBA" id="ARBA00050776"/>
    </source>
</evidence>
<dbReference type="OrthoDB" id="9808002at2"/>
<keyword evidence="14" id="KW-1185">Reference proteome</keyword>
<evidence type="ECO:0000256" key="8">
    <source>
        <dbReference type="ARBA" id="ARBA00023004"/>
    </source>
</evidence>
<evidence type="ECO:0000313" key="13">
    <source>
        <dbReference type="EMBL" id="SFX17666.1"/>
    </source>
</evidence>
<keyword evidence="6" id="KW-0479">Metal-binding</keyword>